<evidence type="ECO:0000313" key="1">
    <source>
        <dbReference type="EMBL" id="MCI52701.1"/>
    </source>
</evidence>
<accession>A0A392SV35</accession>
<protein>
    <submittedName>
        <fullName evidence="1">Uncharacterized protein</fullName>
    </submittedName>
</protein>
<comment type="caution">
    <text evidence="1">The sequence shown here is derived from an EMBL/GenBank/DDBJ whole genome shotgun (WGS) entry which is preliminary data.</text>
</comment>
<evidence type="ECO:0000313" key="2">
    <source>
        <dbReference type="Proteomes" id="UP000265520"/>
    </source>
</evidence>
<name>A0A392SV35_9FABA</name>
<proteinExistence type="predicted"/>
<keyword evidence="2" id="KW-1185">Reference proteome</keyword>
<reference evidence="1 2" key="1">
    <citation type="journal article" date="2018" name="Front. Plant Sci.">
        <title>Red Clover (Trifolium pratense) and Zigzag Clover (T. medium) - A Picture of Genomic Similarities and Differences.</title>
        <authorList>
            <person name="Dluhosova J."/>
            <person name="Istvanek J."/>
            <person name="Nedelnik J."/>
            <person name="Repkova J."/>
        </authorList>
    </citation>
    <scope>NUCLEOTIDE SEQUENCE [LARGE SCALE GENOMIC DNA]</scope>
    <source>
        <strain evidence="2">cv. 10/8</strain>
        <tissue evidence="1">Leaf</tissue>
    </source>
</reference>
<organism evidence="1 2">
    <name type="scientific">Trifolium medium</name>
    <dbReference type="NCBI Taxonomy" id="97028"/>
    <lineage>
        <taxon>Eukaryota</taxon>
        <taxon>Viridiplantae</taxon>
        <taxon>Streptophyta</taxon>
        <taxon>Embryophyta</taxon>
        <taxon>Tracheophyta</taxon>
        <taxon>Spermatophyta</taxon>
        <taxon>Magnoliopsida</taxon>
        <taxon>eudicotyledons</taxon>
        <taxon>Gunneridae</taxon>
        <taxon>Pentapetalae</taxon>
        <taxon>rosids</taxon>
        <taxon>fabids</taxon>
        <taxon>Fabales</taxon>
        <taxon>Fabaceae</taxon>
        <taxon>Papilionoideae</taxon>
        <taxon>50 kb inversion clade</taxon>
        <taxon>NPAAA clade</taxon>
        <taxon>Hologalegina</taxon>
        <taxon>IRL clade</taxon>
        <taxon>Trifolieae</taxon>
        <taxon>Trifolium</taxon>
    </lineage>
</organism>
<dbReference type="AlphaFoldDB" id="A0A392SV35"/>
<dbReference type="Proteomes" id="UP000265520">
    <property type="component" value="Unassembled WGS sequence"/>
</dbReference>
<dbReference type="EMBL" id="LXQA010451431">
    <property type="protein sequence ID" value="MCI52701.1"/>
    <property type="molecule type" value="Genomic_DNA"/>
</dbReference>
<sequence>CKSFRSQEKGKNSDFLGGGVGDRKLIKDRLRIRTVQSVGPSRKKLDKLGCGFKDRYRDSSSRNP</sequence>
<feature type="non-terminal residue" evidence="1">
    <location>
        <position position="1"/>
    </location>
</feature>